<reference evidence="3" key="1">
    <citation type="journal article" date="2019" name="Int. J. Syst. Evol. Microbiol.">
        <title>The Global Catalogue of Microorganisms (GCM) 10K type strain sequencing project: providing services to taxonomists for standard genome sequencing and annotation.</title>
        <authorList>
            <consortium name="The Broad Institute Genomics Platform"/>
            <consortium name="The Broad Institute Genome Sequencing Center for Infectious Disease"/>
            <person name="Wu L."/>
            <person name="Ma J."/>
        </authorList>
    </citation>
    <scope>NUCLEOTIDE SEQUENCE [LARGE SCALE GENOMIC DNA]</scope>
    <source>
        <strain evidence="3">JCM 9091</strain>
    </source>
</reference>
<name>A0ABP6LUW6_9ACTN</name>
<sequence>MRDQPVAGYVAQSMDDNDPLGLDGLEPAPVEQTMERLALMSREEAHDLLRLLATVAEEGGPLSAEAERLAREIAARIPSEN</sequence>
<evidence type="ECO:0000313" key="3">
    <source>
        <dbReference type="Proteomes" id="UP001501532"/>
    </source>
</evidence>
<proteinExistence type="predicted"/>
<protein>
    <submittedName>
        <fullName evidence="2">Uncharacterized protein</fullName>
    </submittedName>
</protein>
<gene>
    <name evidence="2" type="ORF">GCM10010448_52030</name>
</gene>
<keyword evidence="3" id="KW-1185">Reference proteome</keyword>
<dbReference type="Pfam" id="PF19981">
    <property type="entry name" value="DUF6417"/>
    <property type="match status" value="1"/>
</dbReference>
<dbReference type="Proteomes" id="UP001501532">
    <property type="component" value="Unassembled WGS sequence"/>
</dbReference>
<feature type="region of interest" description="Disordered" evidence="1">
    <location>
        <begin position="1"/>
        <end position="21"/>
    </location>
</feature>
<evidence type="ECO:0000256" key="1">
    <source>
        <dbReference type="SAM" id="MobiDB-lite"/>
    </source>
</evidence>
<accession>A0ABP6LUW6</accession>
<dbReference type="EMBL" id="BAAAUF010000050">
    <property type="protein sequence ID" value="GAA3062298.1"/>
    <property type="molecule type" value="Genomic_DNA"/>
</dbReference>
<evidence type="ECO:0000313" key="2">
    <source>
        <dbReference type="EMBL" id="GAA3062298.1"/>
    </source>
</evidence>
<organism evidence="2 3">
    <name type="scientific">Streptomyces glomeratus</name>
    <dbReference type="NCBI Taxonomy" id="284452"/>
    <lineage>
        <taxon>Bacteria</taxon>
        <taxon>Bacillati</taxon>
        <taxon>Actinomycetota</taxon>
        <taxon>Actinomycetes</taxon>
        <taxon>Kitasatosporales</taxon>
        <taxon>Streptomycetaceae</taxon>
        <taxon>Streptomyces</taxon>
    </lineage>
</organism>
<dbReference type="InterPro" id="IPR046302">
    <property type="entry name" value="DUF6417"/>
</dbReference>
<comment type="caution">
    <text evidence="2">The sequence shown here is derived from an EMBL/GenBank/DDBJ whole genome shotgun (WGS) entry which is preliminary data.</text>
</comment>